<evidence type="ECO:0000313" key="3">
    <source>
        <dbReference type="EMBL" id="KXV36685.1"/>
    </source>
</evidence>
<feature type="region of interest" description="Disordered" evidence="1">
    <location>
        <begin position="175"/>
        <end position="216"/>
    </location>
</feature>
<reference evidence="5" key="3">
    <citation type="journal article" date="2019" name="Int. J. Syst. Evol. Microbiol.">
        <title>The Global Catalogue of Microorganisms (GCM) 10K type strain sequencing project: providing services to taxonomists for standard genome sequencing and annotation.</title>
        <authorList>
            <consortium name="The Broad Institute Genomics Platform"/>
            <consortium name="The Broad Institute Genome Sequencing Center for Infectious Disease"/>
            <person name="Wu L."/>
            <person name="Ma J."/>
        </authorList>
    </citation>
    <scope>NUCLEOTIDE SEQUENCE [LARGE SCALE GENOMIC DNA]</scope>
    <source>
        <strain evidence="5">NBRC 3250</strain>
    </source>
</reference>
<comment type="caution">
    <text evidence="3">The sequence shown here is derived from an EMBL/GenBank/DDBJ whole genome shotgun (WGS) entry which is preliminary data.</text>
</comment>
<accession>A0AAW3QTT8</accession>
<dbReference type="AlphaFoldDB" id="A0AAW3QTT8"/>
<feature type="compositionally biased region" description="Polar residues" evidence="1">
    <location>
        <begin position="177"/>
        <end position="190"/>
    </location>
</feature>
<name>A0AAW3QTT8_9PROT</name>
<sequence length="216" mass="23280">MRSISIGSAPATVPLASVQDLMTDLGITDAQAFDPLERHLLDATEAVLVFIGRPILSQTWQDQIFVRHFPRTLSLLVAAYPVQKVLGIVRNGTALSQDEIDGLVIADETGEIFRPDAERPFWHPGRYEITYEAGYQLPATQDDGTALLGNIPRPIQLAVRRVAAAAYYAEGRDPSLKSESAQGIGSTSWVTPDPALGGLTPEAAGLVQRYQSPGTA</sequence>
<keyword evidence="5" id="KW-1185">Reference proteome</keyword>
<evidence type="ECO:0000313" key="4">
    <source>
        <dbReference type="Proteomes" id="UP000075682"/>
    </source>
</evidence>
<organism evidence="3 4">
    <name type="scientific">Gluconobacter albidus</name>
    <dbReference type="NCBI Taxonomy" id="318683"/>
    <lineage>
        <taxon>Bacteria</taxon>
        <taxon>Pseudomonadati</taxon>
        <taxon>Pseudomonadota</taxon>
        <taxon>Alphaproteobacteria</taxon>
        <taxon>Acetobacterales</taxon>
        <taxon>Acetobacteraceae</taxon>
        <taxon>Gluconobacter</taxon>
    </lineage>
</organism>
<gene>
    <name evidence="3" type="ORF">AD941_15285</name>
    <name evidence="2" type="ORF">GCM10007866_09020</name>
</gene>
<evidence type="ECO:0000313" key="5">
    <source>
        <dbReference type="Proteomes" id="UP001156672"/>
    </source>
</evidence>
<dbReference type="Proteomes" id="UP001156672">
    <property type="component" value="Unassembled WGS sequence"/>
</dbReference>
<evidence type="ECO:0000256" key="1">
    <source>
        <dbReference type="SAM" id="MobiDB-lite"/>
    </source>
</evidence>
<dbReference type="EMBL" id="BSNW01000006">
    <property type="protein sequence ID" value="GLQ68454.1"/>
    <property type="molecule type" value="Genomic_DNA"/>
</dbReference>
<dbReference type="EMBL" id="LHZN01000146">
    <property type="protein sequence ID" value="KXV36685.1"/>
    <property type="molecule type" value="Genomic_DNA"/>
</dbReference>
<dbReference type="RefSeq" id="WP_062033845.1">
    <property type="nucleotide sequence ID" value="NZ_BEWL01000001.1"/>
</dbReference>
<reference evidence="3 4" key="2">
    <citation type="submission" date="2015-06" db="EMBL/GenBank/DDBJ databases">
        <title>Improved classification and identification of acetic acid bacteria using matrix-assisted laser desorption/ionization time-of-flight mass spectrometry; Gluconobacter nephelii and Gluconobacter uchimurae are later heterotypic synonyms of Gluconobacter japonicus and Gluconobacter oxydans, respectively.</title>
        <authorList>
            <person name="Li L."/>
            <person name="Cleenwerck I."/>
            <person name="De Vuyst L."/>
            <person name="Vandamme P."/>
        </authorList>
    </citation>
    <scope>NUCLEOTIDE SEQUENCE [LARGE SCALE GENOMIC DNA]</scope>
    <source>
        <strain evidence="3 4">LMG 1356</strain>
    </source>
</reference>
<protein>
    <submittedName>
        <fullName evidence="3">Uncharacterized protein</fullName>
    </submittedName>
</protein>
<dbReference type="Proteomes" id="UP000075682">
    <property type="component" value="Unassembled WGS sequence"/>
</dbReference>
<evidence type="ECO:0000313" key="2">
    <source>
        <dbReference type="EMBL" id="GLQ68454.1"/>
    </source>
</evidence>
<reference evidence="2" key="1">
    <citation type="journal article" date="2014" name="Int. J. Syst. Evol. Microbiol.">
        <title>Complete genome of a new Firmicutes species belonging to the dominant human colonic microbiota ('Ruminococcus bicirculans') reveals two chromosomes and a selective capacity to utilize plant glucans.</title>
        <authorList>
            <consortium name="NISC Comparative Sequencing Program"/>
            <person name="Wegmann U."/>
            <person name="Louis P."/>
            <person name="Goesmann A."/>
            <person name="Henrissat B."/>
            <person name="Duncan S.H."/>
            <person name="Flint H.J."/>
        </authorList>
    </citation>
    <scope>NUCLEOTIDE SEQUENCE</scope>
    <source>
        <strain evidence="2">NBRC 3250</strain>
    </source>
</reference>
<reference evidence="2" key="4">
    <citation type="submission" date="2023-01" db="EMBL/GenBank/DDBJ databases">
        <title>Draft genome sequence of Gluconobacter albidus strain NBRC 3250.</title>
        <authorList>
            <person name="Sun Q."/>
            <person name="Mori K."/>
        </authorList>
    </citation>
    <scope>NUCLEOTIDE SEQUENCE</scope>
    <source>
        <strain evidence="2">NBRC 3250</strain>
    </source>
</reference>
<proteinExistence type="predicted"/>